<evidence type="ECO:0000313" key="8">
    <source>
        <dbReference type="Proteomes" id="UP001152885"/>
    </source>
</evidence>
<evidence type="ECO:0000256" key="1">
    <source>
        <dbReference type="ARBA" id="ARBA00004123"/>
    </source>
</evidence>
<comment type="caution">
    <text evidence="7">The sequence shown here is derived from an EMBL/GenBank/DDBJ whole genome shotgun (WGS) entry which is preliminary data.</text>
</comment>
<evidence type="ECO:0000256" key="2">
    <source>
        <dbReference type="ARBA" id="ARBA00022618"/>
    </source>
</evidence>
<dbReference type="EMBL" id="CANTUO010000002">
    <property type="protein sequence ID" value="CAI5757995.1"/>
    <property type="molecule type" value="Genomic_DNA"/>
</dbReference>
<keyword evidence="8" id="KW-1185">Reference proteome</keyword>
<dbReference type="CDD" id="cd19953">
    <property type="entry name" value="PDS5"/>
    <property type="match status" value="1"/>
</dbReference>
<comment type="subcellular location">
    <subcellularLocation>
        <location evidence="1">Nucleus</location>
    </subcellularLocation>
</comment>
<keyword evidence="5" id="KW-0131">Cell cycle</keyword>
<dbReference type="OrthoDB" id="200660at2759"/>
<dbReference type="GO" id="GO:0051301">
    <property type="term" value="P:cell division"/>
    <property type="evidence" value="ECO:0007669"/>
    <property type="project" value="UniProtKB-KW"/>
</dbReference>
<sequence>MGKPTERSSSFDFVLPLISTVKQSIPSKELINRLSILQDKLSILDDNEIDLNDLKSIKQDLINPKLLHNTNASVQAIVSCCVSDILRIFAPNAPYTSQELSDLFQVFFKQFSKLTINSKDKYSLYPRYLYLLKRIAETKSIVLIAELPDAETLIEELFDTIYELSTKQNFPRELEGIVTDILSEIIAEAEIIPHNVMKLILNKFLKHIESNLVGTNITSPEFKFSLIVCENNIDKLSRIIAQYFSEILYPNTTNSEEKPADSMDKLNVIHRLSIQLWKYLPQLLSSVMALLDDELNADNDTIRILATETIGQMLGSINYSTSPQFKVNFFTIHKTTWQLWIKKIYDVNQQVRCKWVEQLPNILINNTYLTNKINEVISSSAYKCLLDTEEKVREAACSAIQTIPFNRFVDGIASKEIIEAFFQLIREKHSDIRETSIEIVSSIYIKSTELEEEGRELDCDPEIKKLILTIPNQVLSLIYINKNNISSAVDFAIFERLLPINEIGTDKRVDRIIKLHSNLDQKGKEAFIAINKRQQQVSQVIKTFLDTIELYNQTDSDKENNDEESDKKSIVMKLDKIINWFCVSFPEGYNTYACLERFYKLNRARFFNLIRICISSESDFGTIKNSMKELITKLSDPANIRLENEGKSTITTKDMLYNIKLLVYRGSPVIFNRSNVEKLIEYTKNLDNATIANELLEQISLINPDVFKYHLRSLIDLVVGESNESKANLLKTIYHFIKKYQDLYPQEISFNESLKRLAINGTPKEAKYDIKIIGLSNTKEILTASIITSIYPLDEKSSQFATHLSSLAEIFLIDRYAIIDKESDLTPFIIKEIFLQNRNINREEIDDKKEWINEEEIEHSQYSNLNEKLIAIRLFVNNLKSYAENDNEINTDEAKEKALPVIKLLMSFIGNNGEIVSKTHQSYPTPEPFKSKLRLTAGEYLLKLAKIPIYSETLTTSSIIRLTFLINDENYQVRARFLNNLQKKINNELISERFLSLMFFSAIEPNAALKNNVTMWLQSMFKRAESKHNIKFEKTLIRLIHTISHHEQFISLLEAENEENIIKAYTFASNFVIYYVNLIAKSENISLLYYLASRVKQFRDATISPSDYDAEDFENLSSKVSRLYKVSELSQLILKEYSDSKNWIIQTWPGKITLPIDLYTPMSSSKEAQSVVTKIFIPENIQIGLVGHIKKRLGGDNKRKAESNYITPAKKQKSNKSTSKSRTSKPVKKAKKIVEEPSEPIRKSSRTTSKISYKDQLESGDEEEEKDDEDEF</sequence>
<evidence type="ECO:0000313" key="7">
    <source>
        <dbReference type="EMBL" id="CAI5757995.1"/>
    </source>
</evidence>
<dbReference type="Pfam" id="PF20168">
    <property type="entry name" value="PDS5"/>
    <property type="match status" value="1"/>
</dbReference>
<proteinExistence type="predicted"/>
<accession>A0A9W4TUM7</accession>
<protein>
    <recommendedName>
        <fullName evidence="9">Sister chromatid cohesion protein PDS5</fullName>
    </recommendedName>
</protein>
<feature type="compositionally biased region" description="Basic residues" evidence="6">
    <location>
        <begin position="1222"/>
        <end position="1231"/>
    </location>
</feature>
<dbReference type="Gene3D" id="1.25.10.10">
    <property type="entry name" value="Leucine-rich Repeat Variant"/>
    <property type="match status" value="1"/>
</dbReference>
<dbReference type="GO" id="GO:0007064">
    <property type="term" value="P:mitotic sister chromatid cohesion"/>
    <property type="evidence" value="ECO:0007669"/>
    <property type="project" value="InterPro"/>
</dbReference>
<dbReference type="PANTHER" id="PTHR12663">
    <property type="entry name" value="ANDROGEN INDUCED INHIBITOR OF PROLIFERATION AS3 / PDS5-RELATED"/>
    <property type="match status" value="1"/>
</dbReference>
<organism evidence="7 8">
    <name type="scientific">Candida verbasci</name>
    <dbReference type="NCBI Taxonomy" id="1227364"/>
    <lineage>
        <taxon>Eukaryota</taxon>
        <taxon>Fungi</taxon>
        <taxon>Dikarya</taxon>
        <taxon>Ascomycota</taxon>
        <taxon>Saccharomycotina</taxon>
        <taxon>Pichiomycetes</taxon>
        <taxon>Debaryomycetaceae</taxon>
        <taxon>Candida/Lodderomyces clade</taxon>
        <taxon>Candida</taxon>
    </lineage>
</organism>
<dbReference type="GO" id="GO:0000785">
    <property type="term" value="C:chromatin"/>
    <property type="evidence" value="ECO:0007669"/>
    <property type="project" value="TreeGrafter"/>
</dbReference>
<dbReference type="GO" id="GO:0006281">
    <property type="term" value="P:DNA repair"/>
    <property type="evidence" value="ECO:0007669"/>
    <property type="project" value="TreeGrafter"/>
</dbReference>
<dbReference type="PANTHER" id="PTHR12663:SF0">
    <property type="entry name" value="PRECOCIOUS DISSOCIATION OF SISTERS 5, ISOFORM A"/>
    <property type="match status" value="1"/>
</dbReference>
<dbReference type="GO" id="GO:0005634">
    <property type="term" value="C:nucleus"/>
    <property type="evidence" value="ECO:0007669"/>
    <property type="project" value="UniProtKB-SubCell"/>
</dbReference>
<dbReference type="InterPro" id="IPR039776">
    <property type="entry name" value="Pds5"/>
</dbReference>
<name>A0A9W4TUM7_9ASCO</name>
<feature type="region of interest" description="Disordered" evidence="6">
    <location>
        <begin position="1197"/>
        <end position="1272"/>
    </location>
</feature>
<evidence type="ECO:0000256" key="4">
    <source>
        <dbReference type="ARBA" id="ARBA00023242"/>
    </source>
</evidence>
<feature type="compositionally biased region" description="Acidic residues" evidence="6">
    <location>
        <begin position="1258"/>
        <end position="1272"/>
    </location>
</feature>
<evidence type="ECO:0000256" key="5">
    <source>
        <dbReference type="ARBA" id="ARBA00023306"/>
    </source>
</evidence>
<evidence type="ECO:0008006" key="9">
    <source>
        <dbReference type="Google" id="ProtNLM"/>
    </source>
</evidence>
<keyword evidence="2" id="KW-0132">Cell division</keyword>
<keyword evidence="4" id="KW-0539">Nucleus</keyword>
<feature type="compositionally biased region" description="Basic and acidic residues" evidence="6">
    <location>
        <begin position="1232"/>
        <end position="1242"/>
    </location>
</feature>
<dbReference type="SUPFAM" id="SSF48371">
    <property type="entry name" value="ARM repeat"/>
    <property type="match status" value="1"/>
</dbReference>
<keyword evidence="3" id="KW-0498">Mitosis</keyword>
<gene>
    <name evidence="7" type="ORF">CANVERA_P2507</name>
</gene>
<reference evidence="7" key="1">
    <citation type="submission" date="2022-12" db="EMBL/GenBank/DDBJ databases">
        <authorList>
            <person name="Brejova B."/>
        </authorList>
    </citation>
    <scope>NUCLEOTIDE SEQUENCE</scope>
</reference>
<evidence type="ECO:0000256" key="6">
    <source>
        <dbReference type="SAM" id="MobiDB-lite"/>
    </source>
</evidence>
<dbReference type="InterPro" id="IPR011989">
    <property type="entry name" value="ARM-like"/>
</dbReference>
<dbReference type="Proteomes" id="UP001152885">
    <property type="component" value="Unassembled WGS sequence"/>
</dbReference>
<dbReference type="AlphaFoldDB" id="A0A9W4TUM7"/>
<evidence type="ECO:0000256" key="3">
    <source>
        <dbReference type="ARBA" id="ARBA00022776"/>
    </source>
</evidence>
<dbReference type="InterPro" id="IPR016024">
    <property type="entry name" value="ARM-type_fold"/>
</dbReference>